<evidence type="ECO:0000256" key="7">
    <source>
        <dbReference type="ARBA" id="ARBA00022968"/>
    </source>
</evidence>
<comment type="caution">
    <text evidence="18">The sequence shown here is derived from an EMBL/GenBank/DDBJ whole genome shotgun (WGS) entry which is preliminary data.</text>
</comment>
<dbReference type="GO" id="GO:0005576">
    <property type="term" value="C:extracellular region"/>
    <property type="evidence" value="ECO:0007669"/>
    <property type="project" value="TreeGrafter"/>
</dbReference>
<organism evidence="18 19">
    <name type="scientific">Sarocladium strictum</name>
    <name type="common">Black bundle disease fungus</name>
    <name type="synonym">Acremonium strictum</name>
    <dbReference type="NCBI Taxonomy" id="5046"/>
    <lineage>
        <taxon>Eukaryota</taxon>
        <taxon>Fungi</taxon>
        <taxon>Dikarya</taxon>
        <taxon>Ascomycota</taxon>
        <taxon>Pezizomycotina</taxon>
        <taxon>Sordariomycetes</taxon>
        <taxon>Hypocreomycetidae</taxon>
        <taxon>Hypocreales</taxon>
        <taxon>Sarocladiaceae</taxon>
        <taxon>Sarocladium</taxon>
    </lineage>
</organism>
<dbReference type="GO" id="GO:0071555">
    <property type="term" value="P:cell wall organization"/>
    <property type="evidence" value="ECO:0007669"/>
    <property type="project" value="UniProtKB-KW"/>
</dbReference>
<keyword evidence="11" id="KW-0961">Cell wall biogenesis/degradation</keyword>
<feature type="region of interest" description="Disordered" evidence="16">
    <location>
        <begin position="357"/>
        <end position="378"/>
    </location>
</feature>
<dbReference type="InterPro" id="IPR050732">
    <property type="entry name" value="Beta-glucan_modifiers"/>
</dbReference>
<keyword evidence="19" id="KW-1185">Reference proteome</keyword>
<evidence type="ECO:0000313" key="18">
    <source>
        <dbReference type="EMBL" id="KAK0390560.1"/>
    </source>
</evidence>
<evidence type="ECO:0000256" key="5">
    <source>
        <dbReference type="ARBA" id="ARBA00022475"/>
    </source>
</evidence>
<name>A0AA39LB35_SARSR</name>
<evidence type="ECO:0000256" key="16">
    <source>
        <dbReference type="SAM" id="MobiDB-lite"/>
    </source>
</evidence>
<keyword evidence="17" id="KW-1133">Transmembrane helix</keyword>
<dbReference type="GO" id="GO:0005886">
    <property type="term" value="C:plasma membrane"/>
    <property type="evidence" value="ECO:0007669"/>
    <property type="project" value="UniProtKB-SubCell"/>
</dbReference>
<evidence type="ECO:0000256" key="6">
    <source>
        <dbReference type="ARBA" id="ARBA00022801"/>
    </source>
</evidence>
<reference evidence="18" key="1">
    <citation type="submission" date="2022-10" db="EMBL/GenBank/DDBJ databases">
        <title>Determination and structural analysis of whole genome sequence of Sarocladium strictum F4-1.</title>
        <authorList>
            <person name="Hu L."/>
            <person name="Jiang Y."/>
        </authorList>
    </citation>
    <scope>NUCLEOTIDE SEQUENCE</scope>
    <source>
        <strain evidence="18">F4-1</strain>
    </source>
</reference>
<comment type="function">
    <text evidence="13">Glucanases play a role in cell expansion during growth, in cell-cell fusion during mating, and in spore release during sporulation. This enzyme may be involved in beta-glucan degradation. Active on laminarin and lichenan.</text>
</comment>
<dbReference type="SUPFAM" id="SSF51445">
    <property type="entry name" value="(Trans)glycosidases"/>
    <property type="match status" value="1"/>
</dbReference>
<evidence type="ECO:0000256" key="15">
    <source>
        <dbReference type="ARBA" id="ARBA00043078"/>
    </source>
</evidence>
<gene>
    <name evidence="18" type="ORF">NLU13_0064</name>
</gene>
<feature type="region of interest" description="Disordered" evidence="16">
    <location>
        <begin position="1"/>
        <end position="282"/>
    </location>
</feature>
<feature type="compositionally biased region" description="Low complexity" evidence="16">
    <location>
        <begin position="165"/>
        <end position="180"/>
    </location>
</feature>
<keyword evidence="9" id="KW-0325">Glycoprotein</keyword>
<protein>
    <recommendedName>
        <fullName evidence="4">glucan endo-1,3-beta-D-glucosidase</fullName>
        <ecNumber evidence="4">3.2.1.39</ecNumber>
    </recommendedName>
    <alternativeName>
        <fullName evidence="15">Endo-1,3-beta-glucanase btgC</fullName>
    </alternativeName>
    <alternativeName>
        <fullName evidence="14">Laminarinase btgC</fullName>
    </alternativeName>
</protein>
<evidence type="ECO:0000256" key="13">
    <source>
        <dbReference type="ARBA" id="ARBA00037649"/>
    </source>
</evidence>
<keyword evidence="17" id="KW-0812">Transmembrane</keyword>
<dbReference type="GO" id="GO:0009277">
    <property type="term" value="C:fungal-type cell wall"/>
    <property type="evidence" value="ECO:0007669"/>
    <property type="project" value="TreeGrafter"/>
</dbReference>
<feature type="compositionally biased region" description="Polar residues" evidence="16">
    <location>
        <begin position="201"/>
        <end position="220"/>
    </location>
</feature>
<feature type="compositionally biased region" description="Basic and acidic residues" evidence="16">
    <location>
        <begin position="1"/>
        <end position="22"/>
    </location>
</feature>
<dbReference type="Proteomes" id="UP001175261">
    <property type="component" value="Unassembled WGS sequence"/>
</dbReference>
<dbReference type="PANTHER" id="PTHR16631">
    <property type="entry name" value="GLUCAN 1,3-BETA-GLUCOSIDASE"/>
    <property type="match status" value="1"/>
</dbReference>
<dbReference type="CDD" id="cd22541">
    <property type="entry name" value="SP5_N"/>
    <property type="match status" value="1"/>
</dbReference>
<feature type="compositionally biased region" description="Polar residues" evidence="16">
    <location>
        <begin position="107"/>
        <end position="116"/>
    </location>
</feature>
<accession>A0AA39LB35</accession>
<keyword evidence="12" id="KW-0624">Polysaccharide degradation</keyword>
<keyword evidence="5" id="KW-1003">Cell membrane</keyword>
<keyword evidence="6" id="KW-0378">Hydrolase</keyword>
<evidence type="ECO:0000256" key="17">
    <source>
        <dbReference type="SAM" id="Phobius"/>
    </source>
</evidence>
<dbReference type="InterPro" id="IPR017853">
    <property type="entry name" value="GH"/>
</dbReference>
<evidence type="ECO:0000256" key="8">
    <source>
        <dbReference type="ARBA" id="ARBA00023136"/>
    </source>
</evidence>
<evidence type="ECO:0000256" key="12">
    <source>
        <dbReference type="ARBA" id="ARBA00023326"/>
    </source>
</evidence>
<comment type="catalytic activity">
    <reaction evidence="1">
        <text>Hydrolysis of (1-&gt;3)-beta-D-glucosidic linkages in (1-&gt;3)-beta-D-glucans.</text>
        <dbReference type="EC" id="3.2.1.39"/>
    </reaction>
</comment>
<dbReference type="EMBL" id="JAPDFR010000001">
    <property type="protein sequence ID" value="KAK0390560.1"/>
    <property type="molecule type" value="Genomic_DNA"/>
</dbReference>
<evidence type="ECO:0000256" key="11">
    <source>
        <dbReference type="ARBA" id="ARBA00023316"/>
    </source>
</evidence>
<dbReference type="GO" id="GO:0009986">
    <property type="term" value="C:cell surface"/>
    <property type="evidence" value="ECO:0007669"/>
    <property type="project" value="TreeGrafter"/>
</dbReference>
<evidence type="ECO:0000256" key="1">
    <source>
        <dbReference type="ARBA" id="ARBA00000382"/>
    </source>
</evidence>
<feature type="transmembrane region" description="Helical" evidence="17">
    <location>
        <begin position="329"/>
        <end position="353"/>
    </location>
</feature>
<sequence length="694" mass="75361">MQRYGPDDSYEREPLDSGHDYHQTPPSQRPMPPQHGYSHPSSPYHDDSPPLPSGYHQEPAPYSRQPPQYQQHQDYTAPPQDSPYESSSSRRHYGVPAASSPYAGQDYSAQDYSAQDYSDRSPVPPRHGDNTYYSGGGVAPSMAQDNSYGGQLPPPPSRTQYSNDPYAAGPSSAGPSSYGGTNHAYDPHGYGQGHGTIGRDSYSNLAAVNNSRSGSRSPSHFGSEYDNPFSTPRGYARGPQLGEVNPNDIIDDGDDGLVYHRPSNRTSMLSSHNSDRGRKGAAAGAAAAGAAAGGLMTRSGGRDSTYDLGREKPSEWMAERAAKRKKWKWVVIGVAAFIIIGAIVGGVVGGLMAGRGGGGGGGSKGQSAQDDQQENGDLGKNSAEIKKLLNNPDLHKVFPGMDYTPINTQYPDCLHNPPSQNNVTRDVAVLSQLTNKIRLYGTDCNQTQMLVHAIEKLELQDDVKIWLGVWQDGNETTNARQLAQMWDILDEYGAKPFEGIIVANEILFRQEMTITQLATILDDVRTNLSKKSIDLPVATSDLGDDWTSELASDSDYIMANIHPFFAGVDASVAAWWTYSFWQNKNSQFFKSDKSKNIIAEVGWPTGGGTNCGGATTCTGGSVAGVEGLNELLEGWVCPALKNGTEYFWFSAFDEPWKERFNTKGKAWEDKWGLMDVNRNLKDGVKIPDCGGTTV</sequence>
<dbReference type="EC" id="3.2.1.39" evidence="4"/>
<evidence type="ECO:0000256" key="4">
    <source>
        <dbReference type="ARBA" id="ARBA00012780"/>
    </source>
</evidence>
<dbReference type="Gene3D" id="3.20.20.80">
    <property type="entry name" value="Glycosidases"/>
    <property type="match status" value="1"/>
</dbReference>
<evidence type="ECO:0000313" key="19">
    <source>
        <dbReference type="Proteomes" id="UP001175261"/>
    </source>
</evidence>
<evidence type="ECO:0000256" key="3">
    <source>
        <dbReference type="ARBA" id="ARBA00008773"/>
    </source>
</evidence>
<dbReference type="AlphaFoldDB" id="A0AA39LB35"/>
<dbReference type="GO" id="GO:0000272">
    <property type="term" value="P:polysaccharide catabolic process"/>
    <property type="evidence" value="ECO:0007669"/>
    <property type="project" value="UniProtKB-KW"/>
</dbReference>
<comment type="similarity">
    <text evidence="3">Belongs to the glycosyl hydrolase 17 family.</text>
</comment>
<keyword evidence="7" id="KW-0735">Signal-anchor</keyword>
<dbReference type="PANTHER" id="PTHR16631:SF17">
    <property type="entry name" value="GLUCAN ENDO-1,3-BETA-GLUCOSIDASE BTGC"/>
    <property type="match status" value="1"/>
</dbReference>
<feature type="compositionally biased region" description="Polar residues" evidence="16">
    <location>
        <begin position="65"/>
        <end position="74"/>
    </location>
</feature>
<evidence type="ECO:0000256" key="14">
    <source>
        <dbReference type="ARBA" id="ARBA00042373"/>
    </source>
</evidence>
<dbReference type="FunFam" id="3.20.20.80:FF:000151">
    <property type="entry name" value="Glucan endo-1,3-beta-glucosidase btgC"/>
    <property type="match status" value="1"/>
</dbReference>
<keyword evidence="8 17" id="KW-0472">Membrane</keyword>
<evidence type="ECO:0000256" key="9">
    <source>
        <dbReference type="ARBA" id="ARBA00023180"/>
    </source>
</evidence>
<evidence type="ECO:0000256" key="10">
    <source>
        <dbReference type="ARBA" id="ARBA00023277"/>
    </source>
</evidence>
<comment type="subcellular location">
    <subcellularLocation>
        <location evidence="2">Cell membrane</location>
        <topology evidence="2">Single-pass type II membrane protein</topology>
    </subcellularLocation>
</comment>
<proteinExistence type="inferred from homology"/>
<evidence type="ECO:0000256" key="2">
    <source>
        <dbReference type="ARBA" id="ARBA00004401"/>
    </source>
</evidence>
<keyword evidence="10" id="KW-0119">Carbohydrate metabolism</keyword>
<dbReference type="GO" id="GO:0042973">
    <property type="term" value="F:glucan endo-1,3-beta-D-glucosidase activity"/>
    <property type="evidence" value="ECO:0007669"/>
    <property type="project" value="UniProtKB-EC"/>
</dbReference>